<evidence type="ECO:0000313" key="1">
    <source>
        <dbReference type="EMBL" id="CAH1395488.1"/>
    </source>
</evidence>
<dbReference type="AlphaFoldDB" id="A0A9P0H2V5"/>
<protein>
    <submittedName>
        <fullName evidence="1">Uncharacterized protein</fullName>
    </submittedName>
</protein>
<gene>
    <name evidence="1" type="ORF">NEZAVI_LOCUS5756</name>
</gene>
<accession>A0A9P0H2V5</accession>
<organism evidence="1 2">
    <name type="scientific">Nezara viridula</name>
    <name type="common">Southern green stink bug</name>
    <name type="synonym">Cimex viridulus</name>
    <dbReference type="NCBI Taxonomy" id="85310"/>
    <lineage>
        <taxon>Eukaryota</taxon>
        <taxon>Metazoa</taxon>
        <taxon>Ecdysozoa</taxon>
        <taxon>Arthropoda</taxon>
        <taxon>Hexapoda</taxon>
        <taxon>Insecta</taxon>
        <taxon>Pterygota</taxon>
        <taxon>Neoptera</taxon>
        <taxon>Paraneoptera</taxon>
        <taxon>Hemiptera</taxon>
        <taxon>Heteroptera</taxon>
        <taxon>Panheteroptera</taxon>
        <taxon>Pentatomomorpha</taxon>
        <taxon>Pentatomoidea</taxon>
        <taxon>Pentatomidae</taxon>
        <taxon>Pentatominae</taxon>
        <taxon>Nezara</taxon>
    </lineage>
</organism>
<dbReference type="Proteomes" id="UP001152798">
    <property type="component" value="Chromosome 3"/>
</dbReference>
<name>A0A9P0H2V5_NEZVI</name>
<keyword evidence="2" id="KW-1185">Reference proteome</keyword>
<proteinExistence type="predicted"/>
<dbReference type="EMBL" id="OV725079">
    <property type="protein sequence ID" value="CAH1395488.1"/>
    <property type="molecule type" value="Genomic_DNA"/>
</dbReference>
<evidence type="ECO:0000313" key="2">
    <source>
        <dbReference type="Proteomes" id="UP001152798"/>
    </source>
</evidence>
<reference evidence="1" key="1">
    <citation type="submission" date="2022-01" db="EMBL/GenBank/DDBJ databases">
        <authorList>
            <person name="King R."/>
        </authorList>
    </citation>
    <scope>NUCLEOTIDE SEQUENCE</scope>
</reference>
<sequence>MKGASNASVISEGSGELSVCGRSHSKKIKSLTLTTCRAFLFTEVFDLQSWMDQFFTMVSRFSCLED</sequence>